<proteinExistence type="inferred from homology"/>
<dbReference type="InterPro" id="IPR003439">
    <property type="entry name" value="ABC_transporter-like_ATP-bd"/>
</dbReference>
<evidence type="ECO:0000256" key="4">
    <source>
        <dbReference type="ARBA" id="ARBA00022840"/>
    </source>
</evidence>
<dbReference type="InterPro" id="IPR003593">
    <property type="entry name" value="AAA+_ATPase"/>
</dbReference>
<keyword evidence="4 7" id="KW-0067">ATP-binding</keyword>
<dbReference type="PANTHER" id="PTHR42788">
    <property type="entry name" value="TAURINE IMPORT ATP-BINDING PROTEIN-RELATED"/>
    <property type="match status" value="1"/>
</dbReference>
<evidence type="ECO:0000259" key="6">
    <source>
        <dbReference type="PROSITE" id="PS50893"/>
    </source>
</evidence>
<dbReference type="PANTHER" id="PTHR42788:SF13">
    <property type="entry name" value="ALIPHATIC SULFONATES IMPORT ATP-BINDING PROTEIN SSUB"/>
    <property type="match status" value="1"/>
</dbReference>
<keyword evidence="2" id="KW-0813">Transport</keyword>
<reference evidence="7 8" key="1">
    <citation type="submission" date="2017-07" db="EMBL/GenBank/DDBJ databases">
        <title>Draft Genome Sequences of Select Purple Nonsulfur Bacteria.</title>
        <authorList>
            <person name="Lasarre B."/>
            <person name="Mckinlay J.B."/>
        </authorList>
    </citation>
    <scope>NUCLEOTIDE SEQUENCE [LARGE SCALE GENOMIC DNA]</scope>
    <source>
        <strain evidence="7 8">DSM 5909</strain>
    </source>
</reference>
<dbReference type="GO" id="GO:0016887">
    <property type="term" value="F:ATP hydrolysis activity"/>
    <property type="evidence" value="ECO:0007669"/>
    <property type="project" value="InterPro"/>
</dbReference>
<accession>A0A327L230</accession>
<dbReference type="PROSITE" id="PS00211">
    <property type="entry name" value="ABC_TRANSPORTER_1"/>
    <property type="match status" value="1"/>
</dbReference>
<comment type="caution">
    <text evidence="7">The sequence shown here is derived from an EMBL/GenBank/DDBJ whole genome shotgun (WGS) entry which is preliminary data.</text>
</comment>
<sequence>MAVAALSAANAAAAHAVVPFDDPLAIEIDAVGKTYASSDGAVTALGSVSLDVRRGEFISLLGPSGCGKTTLLRMVAGLEDTTTGHIHLHGRGLDGLGFVFQRDVLLNWRTILQNVLLPIEFRGGRPKQYRDRALALLATFGLAGFENKRPWELSGGMRQRAAICRALIDDPELLLMDEPFGALDALTRDELNVELQTLWHRSRKTTLFVTHSIPEAVFLSDRVVVISDKPGRIVEVLDIDFPRPRGLDIREEPAFGHYSRHLRDVLERHGAFRKR</sequence>
<feature type="domain" description="ABC transporter" evidence="6">
    <location>
        <begin position="26"/>
        <end position="253"/>
    </location>
</feature>
<dbReference type="PROSITE" id="PS50893">
    <property type="entry name" value="ABC_TRANSPORTER_2"/>
    <property type="match status" value="1"/>
</dbReference>
<evidence type="ECO:0000256" key="2">
    <source>
        <dbReference type="ARBA" id="ARBA00022448"/>
    </source>
</evidence>
<dbReference type="Proteomes" id="UP000249130">
    <property type="component" value="Unassembled WGS sequence"/>
</dbReference>
<dbReference type="Pfam" id="PF00005">
    <property type="entry name" value="ABC_tran"/>
    <property type="match status" value="1"/>
</dbReference>
<dbReference type="AlphaFoldDB" id="A0A327L230"/>
<comment type="similarity">
    <text evidence="1">Belongs to the ABC transporter superfamily.</text>
</comment>
<evidence type="ECO:0000256" key="5">
    <source>
        <dbReference type="SAM" id="SignalP"/>
    </source>
</evidence>
<organism evidence="7 8">
    <name type="scientific">Rhodoplanes roseus</name>
    <dbReference type="NCBI Taxonomy" id="29409"/>
    <lineage>
        <taxon>Bacteria</taxon>
        <taxon>Pseudomonadati</taxon>
        <taxon>Pseudomonadota</taxon>
        <taxon>Alphaproteobacteria</taxon>
        <taxon>Hyphomicrobiales</taxon>
        <taxon>Nitrobacteraceae</taxon>
        <taxon>Rhodoplanes</taxon>
    </lineage>
</organism>
<dbReference type="InterPro" id="IPR017871">
    <property type="entry name" value="ABC_transporter-like_CS"/>
</dbReference>
<dbReference type="InterPro" id="IPR050166">
    <property type="entry name" value="ABC_transporter_ATP-bind"/>
</dbReference>
<keyword evidence="8" id="KW-1185">Reference proteome</keyword>
<evidence type="ECO:0000313" key="7">
    <source>
        <dbReference type="EMBL" id="RAI44427.1"/>
    </source>
</evidence>
<feature type="signal peptide" evidence="5">
    <location>
        <begin position="1"/>
        <end position="16"/>
    </location>
</feature>
<dbReference type="OrthoDB" id="9807242at2"/>
<dbReference type="RefSeq" id="WP_111418740.1">
    <property type="nucleotide sequence ID" value="NZ_NPEX01000045.1"/>
</dbReference>
<evidence type="ECO:0000313" key="8">
    <source>
        <dbReference type="Proteomes" id="UP000249130"/>
    </source>
</evidence>
<dbReference type="GO" id="GO:0005524">
    <property type="term" value="F:ATP binding"/>
    <property type="evidence" value="ECO:0007669"/>
    <property type="project" value="UniProtKB-KW"/>
</dbReference>
<dbReference type="EMBL" id="NPEX01000045">
    <property type="protein sequence ID" value="RAI44427.1"/>
    <property type="molecule type" value="Genomic_DNA"/>
</dbReference>
<keyword evidence="3" id="KW-0547">Nucleotide-binding</keyword>
<name>A0A327L230_9BRAD</name>
<dbReference type="Gene3D" id="3.40.50.300">
    <property type="entry name" value="P-loop containing nucleotide triphosphate hydrolases"/>
    <property type="match status" value="1"/>
</dbReference>
<keyword evidence="5" id="KW-0732">Signal</keyword>
<feature type="chain" id="PRO_5016305419" evidence="5">
    <location>
        <begin position="17"/>
        <end position="275"/>
    </location>
</feature>
<protein>
    <submittedName>
        <fullName evidence="7">ABC transporter ATP-binding protein</fullName>
    </submittedName>
</protein>
<dbReference type="CDD" id="cd03293">
    <property type="entry name" value="ABC_NrtD_SsuB_transporters"/>
    <property type="match status" value="1"/>
</dbReference>
<dbReference type="InterPro" id="IPR027417">
    <property type="entry name" value="P-loop_NTPase"/>
</dbReference>
<evidence type="ECO:0000256" key="1">
    <source>
        <dbReference type="ARBA" id="ARBA00005417"/>
    </source>
</evidence>
<dbReference type="SMART" id="SM00382">
    <property type="entry name" value="AAA"/>
    <property type="match status" value="1"/>
</dbReference>
<dbReference type="SUPFAM" id="SSF52540">
    <property type="entry name" value="P-loop containing nucleoside triphosphate hydrolases"/>
    <property type="match status" value="1"/>
</dbReference>
<gene>
    <name evidence="7" type="ORF">CH341_09150</name>
</gene>
<evidence type="ECO:0000256" key="3">
    <source>
        <dbReference type="ARBA" id="ARBA00022741"/>
    </source>
</evidence>